<keyword evidence="1" id="KW-0812">Transmembrane</keyword>
<feature type="transmembrane region" description="Helical" evidence="1">
    <location>
        <begin position="217"/>
        <end position="238"/>
    </location>
</feature>
<evidence type="ECO:0000313" key="4">
    <source>
        <dbReference type="EMBL" id="MCQ5083500.1"/>
    </source>
</evidence>
<dbReference type="Proteomes" id="UP000323119">
    <property type="component" value="Unassembled WGS sequence"/>
</dbReference>
<evidence type="ECO:0000313" key="3">
    <source>
        <dbReference type="EMBL" id="KAA2563109.1"/>
    </source>
</evidence>
<evidence type="ECO:0000256" key="2">
    <source>
        <dbReference type="SAM" id="SignalP"/>
    </source>
</evidence>
<keyword evidence="2" id="KW-0732">Signal</keyword>
<comment type="caution">
    <text evidence="3">The sequence shown here is derived from an EMBL/GenBank/DDBJ whole genome shotgun (WGS) entry which is preliminary data.</text>
</comment>
<organism evidence="3 5">
    <name type="scientific">Alistipes onderdonkii</name>
    <dbReference type="NCBI Taxonomy" id="328813"/>
    <lineage>
        <taxon>Bacteria</taxon>
        <taxon>Pseudomonadati</taxon>
        <taxon>Bacteroidota</taxon>
        <taxon>Bacteroidia</taxon>
        <taxon>Bacteroidales</taxon>
        <taxon>Rikenellaceae</taxon>
        <taxon>Alistipes</taxon>
    </lineage>
</organism>
<dbReference type="RefSeq" id="WP_055203192.1">
    <property type="nucleotide sequence ID" value="NZ_DAWDON010000052.1"/>
</dbReference>
<dbReference type="EMBL" id="JANGBQ010000017">
    <property type="protein sequence ID" value="MCQ5083500.1"/>
    <property type="molecule type" value="Genomic_DNA"/>
</dbReference>
<proteinExistence type="predicted"/>
<protein>
    <recommendedName>
        <fullName evidence="6">Lipoprotein</fullName>
    </recommendedName>
</protein>
<reference evidence="4" key="2">
    <citation type="submission" date="2022-06" db="EMBL/GenBank/DDBJ databases">
        <title>Isolation of gut microbiota from human fecal samples.</title>
        <authorList>
            <person name="Pamer E.G."/>
            <person name="Barat B."/>
            <person name="Waligurski E."/>
            <person name="Medina S."/>
            <person name="Paddock L."/>
            <person name="Mostad J."/>
        </authorList>
    </citation>
    <scope>NUCLEOTIDE SEQUENCE</scope>
    <source>
        <strain evidence="4">DFI.6.22</strain>
    </source>
</reference>
<feature type="chain" id="PRO_5040333100" description="Lipoprotein" evidence="2">
    <location>
        <begin position="23"/>
        <end position="244"/>
    </location>
</feature>
<gene>
    <name evidence="3" type="ORF">F2S36_04750</name>
    <name evidence="4" type="ORF">NE651_11460</name>
</gene>
<accession>A0A9P3ZK02</accession>
<evidence type="ECO:0000313" key="5">
    <source>
        <dbReference type="Proteomes" id="UP000323119"/>
    </source>
</evidence>
<dbReference type="EMBL" id="VVUY01000003">
    <property type="protein sequence ID" value="KAA2563109.1"/>
    <property type="molecule type" value="Genomic_DNA"/>
</dbReference>
<evidence type="ECO:0008006" key="6">
    <source>
        <dbReference type="Google" id="ProtNLM"/>
    </source>
</evidence>
<dbReference type="Proteomes" id="UP001205035">
    <property type="component" value="Unassembled WGS sequence"/>
</dbReference>
<keyword evidence="1" id="KW-1133">Transmembrane helix</keyword>
<feature type="signal peptide" evidence="2">
    <location>
        <begin position="1"/>
        <end position="22"/>
    </location>
</feature>
<dbReference type="PROSITE" id="PS51257">
    <property type="entry name" value="PROKAR_LIPOPROTEIN"/>
    <property type="match status" value="1"/>
</dbReference>
<name>A0A9P3ZK02_9BACT</name>
<dbReference type="AlphaFoldDB" id="A0A9P3ZK02"/>
<evidence type="ECO:0000256" key="1">
    <source>
        <dbReference type="SAM" id="Phobius"/>
    </source>
</evidence>
<reference evidence="3 5" key="1">
    <citation type="journal article" date="2019" name="Nat. Med.">
        <title>A library of human gut bacterial isolates paired with longitudinal multiomics data enables mechanistic microbiome research.</title>
        <authorList>
            <person name="Poyet M."/>
            <person name="Groussin M."/>
            <person name="Gibbons S.M."/>
            <person name="Avila-Pacheco J."/>
            <person name="Jiang X."/>
            <person name="Kearney S.M."/>
            <person name="Perrotta A.R."/>
            <person name="Berdy B."/>
            <person name="Zhao S."/>
            <person name="Lieberman T.D."/>
            <person name="Swanson P.K."/>
            <person name="Smith M."/>
            <person name="Roesemann S."/>
            <person name="Alexander J.E."/>
            <person name="Rich S.A."/>
            <person name="Livny J."/>
            <person name="Vlamakis H."/>
            <person name="Clish C."/>
            <person name="Bullock K."/>
            <person name="Deik A."/>
            <person name="Scott J."/>
            <person name="Pierce K.A."/>
            <person name="Xavier R.J."/>
            <person name="Alm E.J."/>
        </authorList>
    </citation>
    <scope>NUCLEOTIDE SEQUENCE [LARGE SCALE GENOMIC DNA]</scope>
    <source>
        <strain evidence="3 5">BIOML-A204</strain>
    </source>
</reference>
<keyword evidence="1" id="KW-0472">Membrane</keyword>
<sequence length="244" mass="27683">MKQLLFYTGLSIILVAAFSSCSSEVETTSSLQQIYEEDVDVLSSEYASLYKNLVGTIFKECKKISVSESDIDLNEHFKNFSDVYFSQLSPKELALINRKSYSSETRNDNSSAIVIPEDFIMQIKSIMFDANVNLLTEKIEEFYVSPYFLTLHQNEQKELKLQLETLAKIRNSWIEILIEYYQPQATTRMSPGDRMIWSDIAKQMNHKQQSNLIDASLYGIGIVCGPIPAGVVGAIALAKSIFWP</sequence>